<evidence type="ECO:0000256" key="8">
    <source>
        <dbReference type="ARBA" id="ARBA00023133"/>
    </source>
</evidence>
<dbReference type="PANTHER" id="PTHR35457:SF1">
    <property type="entry name" value="HEME A SYNTHASE"/>
    <property type="match status" value="1"/>
</dbReference>
<keyword evidence="6" id="KW-0560">Oxidoreductase</keyword>
<feature type="transmembrane region" description="Helical" evidence="12">
    <location>
        <begin position="72"/>
        <end position="90"/>
    </location>
</feature>
<evidence type="ECO:0000313" key="13">
    <source>
        <dbReference type="EMBL" id="CAB4735736.1"/>
    </source>
</evidence>
<sequence length="305" mass="32498">MSDTGRCTPAVRGIFIANLVAQMAIVVTGAVVRVTGSGLGCPTWPECVEGSYTPTARQEESWHKYVEFGNRLLTFALVVLAVAAIVAVIMDRRRRSRLSLPPRRALIVLATVPFIGTFAQAALGGITVLTGLHPATVSAHFLLSMAIIAFCVALVARSGDPGDHPIVMLVRRELRYLTWGIVAIAGLVVVLGVIVTGSGPHSGDAESENRFSFDPRTVSWLHADVVLLFLGLLAALLLALRLTDAPSRVRRAAWLVMGVALAQGVIGYVQYFTGLPVVAVIAHVTGAVCVWAAVLFLPFAERTRG</sequence>
<feature type="transmembrane region" description="Helical" evidence="12">
    <location>
        <begin position="252"/>
        <end position="271"/>
    </location>
</feature>
<dbReference type="Pfam" id="PF02628">
    <property type="entry name" value="COX15-CtaA"/>
    <property type="match status" value="1"/>
</dbReference>
<dbReference type="EMBL" id="CAEZYW010000051">
    <property type="protein sequence ID" value="CAB4735736.1"/>
    <property type="molecule type" value="Genomic_DNA"/>
</dbReference>
<feature type="transmembrane region" description="Helical" evidence="12">
    <location>
        <begin position="12"/>
        <end position="32"/>
    </location>
</feature>
<keyword evidence="4" id="KW-0479">Metal-binding</keyword>
<feature type="transmembrane region" description="Helical" evidence="12">
    <location>
        <begin position="277"/>
        <end position="300"/>
    </location>
</feature>
<protein>
    <submittedName>
        <fullName evidence="13">Unannotated protein</fullName>
    </submittedName>
</protein>
<feature type="transmembrane region" description="Helical" evidence="12">
    <location>
        <begin position="176"/>
        <end position="199"/>
    </location>
</feature>
<dbReference type="InterPro" id="IPR050450">
    <property type="entry name" value="COX15/CtaA_HemeA_synthase"/>
</dbReference>
<organism evidence="13">
    <name type="scientific">freshwater metagenome</name>
    <dbReference type="NCBI Taxonomy" id="449393"/>
    <lineage>
        <taxon>unclassified sequences</taxon>
        <taxon>metagenomes</taxon>
        <taxon>ecological metagenomes</taxon>
    </lineage>
</organism>
<feature type="transmembrane region" description="Helical" evidence="12">
    <location>
        <begin position="106"/>
        <end position="129"/>
    </location>
</feature>
<comment type="subcellular location">
    <subcellularLocation>
        <location evidence="1">Membrane</location>
        <topology evidence="1">Multi-pass membrane protein</topology>
    </subcellularLocation>
</comment>
<evidence type="ECO:0000256" key="1">
    <source>
        <dbReference type="ARBA" id="ARBA00004141"/>
    </source>
</evidence>
<evidence type="ECO:0000256" key="2">
    <source>
        <dbReference type="ARBA" id="ARBA00022475"/>
    </source>
</evidence>
<evidence type="ECO:0000256" key="11">
    <source>
        <dbReference type="ARBA" id="ARBA00023444"/>
    </source>
</evidence>
<evidence type="ECO:0000256" key="6">
    <source>
        <dbReference type="ARBA" id="ARBA00023002"/>
    </source>
</evidence>
<keyword evidence="5 12" id="KW-1133">Transmembrane helix</keyword>
<evidence type="ECO:0000256" key="9">
    <source>
        <dbReference type="ARBA" id="ARBA00023136"/>
    </source>
</evidence>
<evidence type="ECO:0000256" key="10">
    <source>
        <dbReference type="ARBA" id="ARBA00023157"/>
    </source>
</evidence>
<keyword evidence="10" id="KW-1015">Disulfide bond</keyword>
<keyword evidence="9 12" id="KW-0472">Membrane</keyword>
<keyword evidence="2" id="KW-1003">Cell membrane</keyword>
<accession>A0A6J6SL91</accession>
<keyword evidence="3 12" id="KW-0812">Transmembrane</keyword>
<comment type="pathway">
    <text evidence="11">Porphyrin-containing compound metabolism.</text>
</comment>
<dbReference type="GO" id="GO:0046872">
    <property type="term" value="F:metal ion binding"/>
    <property type="evidence" value="ECO:0007669"/>
    <property type="project" value="UniProtKB-KW"/>
</dbReference>
<evidence type="ECO:0000256" key="7">
    <source>
        <dbReference type="ARBA" id="ARBA00023004"/>
    </source>
</evidence>
<dbReference type="GO" id="GO:0016020">
    <property type="term" value="C:membrane"/>
    <property type="evidence" value="ECO:0007669"/>
    <property type="project" value="UniProtKB-SubCell"/>
</dbReference>
<dbReference type="AlphaFoldDB" id="A0A6J6SL91"/>
<dbReference type="GO" id="GO:0016491">
    <property type="term" value="F:oxidoreductase activity"/>
    <property type="evidence" value="ECO:0007669"/>
    <property type="project" value="UniProtKB-KW"/>
</dbReference>
<proteinExistence type="predicted"/>
<dbReference type="PANTHER" id="PTHR35457">
    <property type="entry name" value="HEME A SYNTHASE"/>
    <property type="match status" value="1"/>
</dbReference>
<name>A0A6J6SL91_9ZZZZ</name>
<feature type="transmembrane region" description="Helical" evidence="12">
    <location>
        <begin position="135"/>
        <end position="156"/>
    </location>
</feature>
<feature type="transmembrane region" description="Helical" evidence="12">
    <location>
        <begin position="219"/>
        <end position="240"/>
    </location>
</feature>
<keyword evidence="8" id="KW-0350">Heme biosynthesis</keyword>
<evidence type="ECO:0000256" key="3">
    <source>
        <dbReference type="ARBA" id="ARBA00022692"/>
    </source>
</evidence>
<evidence type="ECO:0000256" key="12">
    <source>
        <dbReference type="SAM" id="Phobius"/>
    </source>
</evidence>
<evidence type="ECO:0000256" key="4">
    <source>
        <dbReference type="ARBA" id="ARBA00022723"/>
    </source>
</evidence>
<keyword evidence="7" id="KW-0408">Iron</keyword>
<dbReference type="InterPro" id="IPR003780">
    <property type="entry name" value="COX15/CtaA_fam"/>
</dbReference>
<evidence type="ECO:0000256" key="5">
    <source>
        <dbReference type="ARBA" id="ARBA00022989"/>
    </source>
</evidence>
<reference evidence="13" key="1">
    <citation type="submission" date="2020-05" db="EMBL/GenBank/DDBJ databases">
        <authorList>
            <person name="Chiriac C."/>
            <person name="Salcher M."/>
            <person name="Ghai R."/>
            <person name="Kavagutti S V."/>
        </authorList>
    </citation>
    <scope>NUCLEOTIDE SEQUENCE</scope>
</reference>
<dbReference type="GO" id="GO:0006784">
    <property type="term" value="P:heme A biosynthetic process"/>
    <property type="evidence" value="ECO:0007669"/>
    <property type="project" value="InterPro"/>
</dbReference>
<gene>
    <name evidence="13" type="ORF">UFOPK2786_00480</name>
</gene>